<reference evidence="9 10" key="1">
    <citation type="submission" date="2016-06" db="EMBL/GenBank/DDBJ databases">
        <authorList>
            <person name="Kjaerup R.B."/>
            <person name="Dalgaard T.S."/>
            <person name="Juul-Madsen H.R."/>
        </authorList>
    </citation>
    <scope>NUCLEOTIDE SEQUENCE [LARGE SCALE GENOMIC DNA]</scope>
    <source>
        <strain evidence="9 10">DSM 43821</strain>
    </source>
</reference>
<dbReference type="SMART" id="SM00862">
    <property type="entry name" value="Trans_reg_C"/>
    <property type="match status" value="1"/>
</dbReference>
<feature type="compositionally biased region" description="Pro residues" evidence="6">
    <location>
        <begin position="265"/>
        <end position="315"/>
    </location>
</feature>
<dbReference type="SMART" id="SM01043">
    <property type="entry name" value="BTAD"/>
    <property type="match status" value="1"/>
</dbReference>
<feature type="transmembrane region" description="Helical" evidence="7">
    <location>
        <begin position="491"/>
        <end position="511"/>
    </location>
</feature>
<dbReference type="GO" id="GO:0000160">
    <property type="term" value="P:phosphorelay signal transduction system"/>
    <property type="evidence" value="ECO:0007669"/>
    <property type="project" value="InterPro"/>
</dbReference>
<comment type="similarity">
    <text evidence="1">Belongs to the AfsR/DnrI/RedD regulatory family.</text>
</comment>
<dbReference type="SUPFAM" id="SSF47781">
    <property type="entry name" value="RuvA domain 2-like"/>
    <property type="match status" value="1"/>
</dbReference>
<dbReference type="InterPro" id="IPR016032">
    <property type="entry name" value="Sig_transdc_resp-reg_C-effctor"/>
</dbReference>
<accession>A0A1C4VLE4</accession>
<dbReference type="EMBL" id="LT607410">
    <property type="protein sequence ID" value="SCE84822.1"/>
    <property type="molecule type" value="Genomic_DNA"/>
</dbReference>
<dbReference type="Proteomes" id="UP000198228">
    <property type="component" value="Chromosome I"/>
</dbReference>
<dbReference type="PROSITE" id="PS51755">
    <property type="entry name" value="OMPR_PHOB"/>
    <property type="match status" value="1"/>
</dbReference>
<evidence type="ECO:0000256" key="5">
    <source>
        <dbReference type="PROSITE-ProRule" id="PRU01091"/>
    </source>
</evidence>
<dbReference type="InterPro" id="IPR005158">
    <property type="entry name" value="BTAD"/>
</dbReference>
<dbReference type="CDD" id="cd15831">
    <property type="entry name" value="BTAD"/>
    <property type="match status" value="1"/>
</dbReference>
<dbReference type="PANTHER" id="PTHR35807:SF1">
    <property type="entry name" value="TRANSCRIPTIONAL REGULATOR REDD"/>
    <property type="match status" value="1"/>
</dbReference>
<proteinExistence type="inferred from homology"/>
<keyword evidence="4" id="KW-0804">Transcription</keyword>
<feature type="compositionally biased region" description="Low complexity" evidence="6">
    <location>
        <begin position="390"/>
        <end position="402"/>
    </location>
</feature>
<dbReference type="GO" id="GO:0003677">
    <property type="term" value="F:DNA binding"/>
    <property type="evidence" value="ECO:0007669"/>
    <property type="project" value="UniProtKB-UniRule"/>
</dbReference>
<feature type="compositionally biased region" description="Polar residues" evidence="6">
    <location>
        <begin position="364"/>
        <end position="375"/>
    </location>
</feature>
<dbReference type="SUPFAM" id="SSF46894">
    <property type="entry name" value="C-terminal effector domain of the bipartite response regulators"/>
    <property type="match status" value="1"/>
</dbReference>
<dbReference type="Gene3D" id="1.10.10.10">
    <property type="entry name" value="Winged helix-like DNA-binding domain superfamily/Winged helix DNA-binding domain"/>
    <property type="match status" value="1"/>
</dbReference>
<evidence type="ECO:0000256" key="2">
    <source>
        <dbReference type="ARBA" id="ARBA00023015"/>
    </source>
</evidence>
<dbReference type="InterPro" id="IPR011990">
    <property type="entry name" value="TPR-like_helical_dom_sf"/>
</dbReference>
<gene>
    <name evidence="9" type="ORF">GA0074696_1211</name>
</gene>
<feature type="domain" description="OmpR/PhoB-type" evidence="8">
    <location>
        <begin position="1"/>
        <end position="101"/>
    </location>
</feature>
<organism evidence="9 10">
    <name type="scientific">Micromonospora purpureochromogenes</name>
    <dbReference type="NCBI Taxonomy" id="47872"/>
    <lineage>
        <taxon>Bacteria</taxon>
        <taxon>Bacillati</taxon>
        <taxon>Actinomycetota</taxon>
        <taxon>Actinomycetes</taxon>
        <taxon>Micromonosporales</taxon>
        <taxon>Micromonosporaceae</taxon>
        <taxon>Micromonospora</taxon>
    </lineage>
</organism>
<feature type="transmembrane region" description="Helical" evidence="7">
    <location>
        <begin position="523"/>
        <end position="544"/>
    </location>
</feature>
<protein>
    <submittedName>
        <fullName evidence="9">DNA-binding transcriptional activator of the SARP family</fullName>
    </submittedName>
</protein>
<keyword evidence="7" id="KW-0472">Membrane</keyword>
<evidence type="ECO:0000259" key="8">
    <source>
        <dbReference type="PROSITE" id="PS51755"/>
    </source>
</evidence>
<feature type="region of interest" description="Disordered" evidence="6">
    <location>
        <begin position="256"/>
        <end position="402"/>
    </location>
</feature>
<dbReference type="InterPro" id="IPR001867">
    <property type="entry name" value="OmpR/PhoB-type_DNA-bd"/>
</dbReference>
<keyword evidence="7" id="KW-1133">Transmembrane helix</keyword>
<dbReference type="AlphaFoldDB" id="A0A1C4VLE4"/>
<keyword evidence="7" id="KW-0812">Transmembrane</keyword>
<evidence type="ECO:0000256" key="3">
    <source>
        <dbReference type="ARBA" id="ARBA00023125"/>
    </source>
</evidence>
<dbReference type="PANTHER" id="PTHR35807">
    <property type="entry name" value="TRANSCRIPTIONAL REGULATOR REDD-RELATED"/>
    <property type="match status" value="1"/>
</dbReference>
<dbReference type="GO" id="GO:0006355">
    <property type="term" value="P:regulation of DNA-templated transcription"/>
    <property type="evidence" value="ECO:0007669"/>
    <property type="project" value="InterPro"/>
</dbReference>
<feature type="DNA-binding region" description="OmpR/PhoB-type" evidence="5">
    <location>
        <begin position="1"/>
        <end position="101"/>
    </location>
</feature>
<evidence type="ECO:0000256" key="6">
    <source>
        <dbReference type="SAM" id="MobiDB-lite"/>
    </source>
</evidence>
<dbReference type="Pfam" id="PF03704">
    <property type="entry name" value="BTAD"/>
    <property type="match status" value="1"/>
</dbReference>
<dbReference type="InterPro" id="IPR036388">
    <property type="entry name" value="WH-like_DNA-bd_sf"/>
</dbReference>
<sequence length="680" mass="71394">MSGTLRFEILGPQRAWYDDRQIDTGPGKQRAVLAVLLLAAGRAVPTGQIVDAVWPEDPPANGPNVVQKYVAGLRRVLEPDRSPRTPGQVLTLTEAGYRLRVPPEAVDAILFERSVHRARGLRAEGRPADAVAELRAATDLWRGEPLAGLPGPLFDSARHRLVELRAAALETRAELELELGRHRELIGELVELVAEFPLRERLRHQLMLALYRSGRQAEALAAYREIGDLLREEYGIEPGNALQELHRRILRSDPALVPAGTAGQPVPPPPASPPAPAPPAPAPASAPPASAPPASAPPASAPVAPPAPAPTPAIPVPAAEDHVPQQVSPALAAGNQPPHATPAPAPENQVPRQVTPVPAPGLQVPQQVNPSSADQDQAPEPGGPIGPTSGGPALDAMPVGSVPVPPGPNPYAMAGTVPTPPPLAATPAGYPGGPPPFLPEAPAPARARRQAPRWASALGTIAGGALALLSFGCFTWAVIGAYALWRRSWRLGLAAVGYLAAAAVAFGVLATGDPEAEPSYVEVVLVTGLVAVCWPLGAGHVVLLSRGLWQAITGTGSPPSDPLAEHRRVRREQARYLLHHYPAARHELAIGRPDLPRAFDDGGLVDINAVPDQVLAGLPGLSAEQRRQVVMDRWLRGPFGSMEELAGRCLLPPTVSDGLRDVLLFLPPLPPATPPSTAPR</sequence>
<feature type="transmembrane region" description="Helical" evidence="7">
    <location>
        <begin position="454"/>
        <end position="479"/>
    </location>
</feature>
<evidence type="ECO:0000256" key="7">
    <source>
        <dbReference type="SAM" id="Phobius"/>
    </source>
</evidence>
<keyword evidence="3 5" id="KW-0238">DNA-binding</keyword>
<dbReference type="Pfam" id="PF00486">
    <property type="entry name" value="Trans_reg_C"/>
    <property type="match status" value="1"/>
</dbReference>
<dbReference type="InterPro" id="IPR010994">
    <property type="entry name" value="RuvA_2-like"/>
</dbReference>
<dbReference type="InterPro" id="IPR051677">
    <property type="entry name" value="AfsR-DnrI-RedD_regulator"/>
</dbReference>
<evidence type="ECO:0000313" key="9">
    <source>
        <dbReference type="EMBL" id="SCE84822.1"/>
    </source>
</evidence>
<evidence type="ECO:0000256" key="4">
    <source>
        <dbReference type="ARBA" id="ARBA00023163"/>
    </source>
</evidence>
<dbReference type="SUPFAM" id="SSF48452">
    <property type="entry name" value="TPR-like"/>
    <property type="match status" value="1"/>
</dbReference>
<name>A0A1C4VLE4_9ACTN</name>
<dbReference type="Gene3D" id="1.25.40.10">
    <property type="entry name" value="Tetratricopeptide repeat domain"/>
    <property type="match status" value="1"/>
</dbReference>
<keyword evidence="2" id="KW-0805">Transcription regulation</keyword>
<evidence type="ECO:0000256" key="1">
    <source>
        <dbReference type="ARBA" id="ARBA00005820"/>
    </source>
</evidence>
<dbReference type="RefSeq" id="WP_157745828.1">
    <property type="nucleotide sequence ID" value="NZ_LT607410.1"/>
</dbReference>
<evidence type="ECO:0000313" key="10">
    <source>
        <dbReference type="Proteomes" id="UP000198228"/>
    </source>
</evidence>